<dbReference type="RefSeq" id="WP_107750229.1">
    <property type="nucleotide sequence ID" value="NZ_QBKF01000001.1"/>
</dbReference>
<dbReference type="EMBL" id="QDDR01000001">
    <property type="protein sequence ID" value="PVE49621.1"/>
    <property type="molecule type" value="Genomic_DNA"/>
</dbReference>
<gene>
    <name evidence="1" type="ORF">DDE23_03135</name>
</gene>
<name>A0A2T7UYP4_9RHOB</name>
<dbReference type="OrthoDB" id="7356934at2"/>
<keyword evidence="2" id="KW-1185">Reference proteome</keyword>
<organism evidence="1 2">
    <name type="scientific">Pararhodobacter aggregans</name>
    <dbReference type="NCBI Taxonomy" id="404875"/>
    <lineage>
        <taxon>Bacteria</taxon>
        <taxon>Pseudomonadati</taxon>
        <taxon>Pseudomonadota</taxon>
        <taxon>Alphaproteobacteria</taxon>
        <taxon>Rhodobacterales</taxon>
        <taxon>Paracoccaceae</taxon>
        <taxon>Pararhodobacter</taxon>
    </lineage>
</organism>
<dbReference type="Pfam" id="PF12096">
    <property type="entry name" value="DUF3572"/>
    <property type="match status" value="1"/>
</dbReference>
<evidence type="ECO:0000313" key="1">
    <source>
        <dbReference type="EMBL" id="PVE49621.1"/>
    </source>
</evidence>
<reference evidence="1 2" key="1">
    <citation type="journal article" date="2011" name="Syst. Appl. Microbiol.">
        <title>Defluviimonas denitrificans gen. nov., sp. nov., and Pararhodobacter aggregans gen. nov., sp. nov., non-phototrophic Rhodobacteraceae from the biofilter of a marine aquaculture.</title>
        <authorList>
            <person name="Foesel B.U."/>
            <person name="Drake H.L."/>
            <person name="Schramm A."/>
        </authorList>
    </citation>
    <scope>NUCLEOTIDE SEQUENCE [LARGE SCALE GENOMIC DNA]</scope>
    <source>
        <strain evidence="1 2">D1-19</strain>
    </source>
</reference>
<comment type="caution">
    <text evidence="1">The sequence shown here is derived from an EMBL/GenBank/DDBJ whole genome shotgun (WGS) entry which is preliminary data.</text>
</comment>
<dbReference type="Proteomes" id="UP000244810">
    <property type="component" value="Unassembled WGS sequence"/>
</dbReference>
<evidence type="ECO:0000313" key="2">
    <source>
        <dbReference type="Proteomes" id="UP000244810"/>
    </source>
</evidence>
<protein>
    <submittedName>
        <fullName evidence="1">DUF3572 domain-containing protein</fullName>
    </submittedName>
</protein>
<dbReference type="AlphaFoldDB" id="A0A2T7UYP4"/>
<accession>A0A2T7UYP4</accession>
<dbReference type="InterPro" id="IPR021955">
    <property type="entry name" value="DUF3572"/>
</dbReference>
<sequence length="92" mass="9917">MRQEDAEIVAATLLAWLTGDSERLGSFLGWSGESPDSLRSRLSDPGLLLAVLEFIMGDEALLLEACRVLNLPPETPGRARAALPGGAEMHWT</sequence>
<proteinExistence type="predicted"/>